<dbReference type="NCBIfam" id="TIGR02394">
    <property type="entry name" value="rpoS_proteo"/>
    <property type="match status" value="1"/>
</dbReference>
<comment type="function">
    <text evidence="6">Sigma factors are initiation factors that promote the attachment of RNA polymerase to specific initiation sites and are then released. This sigma factor is the master transcriptional regulator of the stationary phase and the general stress response.</text>
</comment>
<feature type="domain" description="RNA polymerase sigma-70" evidence="8">
    <location>
        <begin position="119"/>
        <end position="132"/>
    </location>
</feature>
<sequence length="329" mass="36606">MSADRDSAEEEIPPPESLDADIAASPDDAFADDLVMPAPVAEGLAALSGAEVELINDVTLIYLNEIGARPLLSASEELACARQARASDFAARQMMIERNLRLVANIAKRYSERGLPLLDLIEEGNLGLIHAIEKFEPDLGYRFSTYATWWIRQSIERAIMNQSRTIRLPVHVVKEINAVLRAVRRLEAEYGRDIGVERIATMIGRSEADVRRALLQNEHVASLDTPLDNDSERSVVDAVADEGTPDPEEVLRSAEVGELLERWVTQLDARQRRVIERRYGLNGTEVCTLEAIAADEQLTRERVRQIQIEALGQLRQMIDSAGLDSDSLL</sequence>
<dbReference type="InterPro" id="IPR007630">
    <property type="entry name" value="RNA_pol_sigma70_r4"/>
</dbReference>
<keyword evidence="4 6" id="KW-0238">DNA-binding</keyword>
<keyword evidence="2 6" id="KW-0805">Transcription regulation</keyword>
<accession>A0A6L5JT68</accession>
<dbReference type="InterPro" id="IPR013324">
    <property type="entry name" value="RNA_pol_sigma_r3/r4-like"/>
</dbReference>
<evidence type="ECO:0000256" key="1">
    <source>
        <dbReference type="ARBA" id="ARBA00022490"/>
    </source>
</evidence>
<comment type="subcellular location">
    <subcellularLocation>
        <location evidence="6">Cytoplasm</location>
    </subcellularLocation>
</comment>
<dbReference type="InterPro" id="IPR012761">
    <property type="entry name" value="RNA_pol_sigma_RpoS"/>
</dbReference>
<keyword evidence="5 6" id="KW-0804">Transcription</keyword>
<dbReference type="GO" id="GO:0016987">
    <property type="term" value="F:sigma factor activity"/>
    <property type="evidence" value="ECO:0007669"/>
    <property type="project" value="UniProtKB-UniRule"/>
</dbReference>
<dbReference type="Pfam" id="PF00140">
    <property type="entry name" value="Sigma70_r1_2"/>
    <property type="match status" value="1"/>
</dbReference>
<dbReference type="InterPro" id="IPR000943">
    <property type="entry name" value="RNA_pol_sigma70"/>
</dbReference>
<evidence type="ECO:0000256" key="5">
    <source>
        <dbReference type="ARBA" id="ARBA00023163"/>
    </source>
</evidence>
<dbReference type="InterPro" id="IPR050239">
    <property type="entry name" value="Sigma-70_RNA_pol_init_factors"/>
</dbReference>
<evidence type="ECO:0000256" key="7">
    <source>
        <dbReference type="SAM" id="MobiDB-lite"/>
    </source>
</evidence>
<evidence type="ECO:0000313" key="10">
    <source>
        <dbReference type="Proteomes" id="UP000480275"/>
    </source>
</evidence>
<dbReference type="SUPFAM" id="SSF88659">
    <property type="entry name" value="Sigma3 and sigma4 domains of RNA polymerase sigma factors"/>
    <property type="match status" value="2"/>
</dbReference>
<dbReference type="Proteomes" id="UP000480275">
    <property type="component" value="Unassembled WGS sequence"/>
</dbReference>
<comment type="subunit">
    <text evidence="6">Interacts with the RNA polymerase core enzyme.</text>
</comment>
<feature type="short sequence motif" description="Interaction with polymerase core subunit RpoC" evidence="6">
    <location>
        <begin position="119"/>
        <end position="122"/>
    </location>
</feature>
<evidence type="ECO:0000313" key="9">
    <source>
        <dbReference type="EMBL" id="MQY50231.1"/>
    </source>
</evidence>
<dbReference type="Pfam" id="PF04542">
    <property type="entry name" value="Sigma70_r2"/>
    <property type="match status" value="1"/>
</dbReference>
<comment type="caution">
    <text evidence="9">The sequence shown here is derived from an EMBL/GenBank/DDBJ whole genome shotgun (WGS) entry which is preliminary data.</text>
</comment>
<feature type="region of interest" description="Sigma-70 factor domain-2" evidence="6">
    <location>
        <begin position="95"/>
        <end position="165"/>
    </location>
</feature>
<protein>
    <recommendedName>
        <fullName evidence="6">RNA polymerase sigma factor RpoS</fullName>
    </recommendedName>
    <alternativeName>
        <fullName evidence="6">Sigma S</fullName>
    </alternativeName>
    <alternativeName>
        <fullName evidence="6">Sigma-38</fullName>
    </alternativeName>
</protein>
<dbReference type="InterPro" id="IPR007627">
    <property type="entry name" value="RNA_pol_sigma70_r2"/>
</dbReference>
<dbReference type="InterPro" id="IPR013325">
    <property type="entry name" value="RNA_pol_sigma_r2"/>
</dbReference>
<dbReference type="Gene3D" id="1.10.601.10">
    <property type="entry name" value="RNA Polymerase Primary Sigma Factor"/>
    <property type="match status" value="1"/>
</dbReference>
<evidence type="ECO:0000259" key="8">
    <source>
        <dbReference type="PROSITE" id="PS00715"/>
    </source>
</evidence>
<feature type="region of interest" description="Sigma-70 factor domain-1" evidence="6">
    <location>
        <begin position="57"/>
        <end position="90"/>
    </location>
</feature>
<feature type="region of interest" description="Sigma-70 factor domain-4" evidence="6">
    <location>
        <begin position="263"/>
        <end position="316"/>
    </location>
</feature>
<gene>
    <name evidence="6 9" type="primary">rpoS</name>
    <name evidence="9" type="ORF">GHK24_00335</name>
</gene>
<dbReference type="PRINTS" id="PR00046">
    <property type="entry name" value="SIGMA70FCT"/>
</dbReference>
<keyword evidence="1 6" id="KW-0963">Cytoplasm</keyword>
<comment type="similarity">
    <text evidence="6">Belongs to the sigma-70 factor family. RpoS subfamily.</text>
</comment>
<dbReference type="Pfam" id="PF04539">
    <property type="entry name" value="Sigma70_r3"/>
    <property type="match status" value="1"/>
</dbReference>
<dbReference type="GO" id="GO:0003677">
    <property type="term" value="F:DNA binding"/>
    <property type="evidence" value="ECO:0007669"/>
    <property type="project" value="UniProtKB-UniRule"/>
</dbReference>
<reference evidence="9 10" key="1">
    <citation type="submission" date="2019-10" db="EMBL/GenBank/DDBJ databases">
        <title>Whole-genome sequence of the purple nonsulfur photosynthetic bacterium Rhodocyclus tenuis.</title>
        <authorList>
            <person name="Kyndt J.A."/>
            <person name="Meyer T.E."/>
        </authorList>
    </citation>
    <scope>NUCLEOTIDE SEQUENCE [LARGE SCALE GENOMIC DNA]</scope>
    <source>
        <strain evidence="9 10">DSM 110</strain>
    </source>
</reference>
<dbReference type="InterPro" id="IPR014284">
    <property type="entry name" value="RNA_pol_sigma-70_dom"/>
</dbReference>
<dbReference type="InterPro" id="IPR007624">
    <property type="entry name" value="RNA_pol_sigma70_r3"/>
</dbReference>
<dbReference type="EMBL" id="WIXJ01000001">
    <property type="protein sequence ID" value="MQY50231.1"/>
    <property type="molecule type" value="Genomic_DNA"/>
</dbReference>
<feature type="region of interest" description="Disordered" evidence="7">
    <location>
        <begin position="1"/>
        <end position="22"/>
    </location>
</feature>
<dbReference type="PANTHER" id="PTHR30603">
    <property type="entry name" value="RNA POLYMERASE SIGMA FACTOR RPO"/>
    <property type="match status" value="1"/>
</dbReference>
<dbReference type="PROSITE" id="PS00715">
    <property type="entry name" value="SIGMA70_1"/>
    <property type="match status" value="1"/>
</dbReference>
<organism evidence="9 10">
    <name type="scientific">Rhodocyclus tenuis</name>
    <name type="common">Rhodospirillum tenue</name>
    <dbReference type="NCBI Taxonomy" id="1066"/>
    <lineage>
        <taxon>Bacteria</taxon>
        <taxon>Pseudomonadati</taxon>
        <taxon>Pseudomonadota</taxon>
        <taxon>Betaproteobacteria</taxon>
        <taxon>Rhodocyclales</taxon>
        <taxon>Rhodocyclaceae</taxon>
        <taxon>Rhodocyclus</taxon>
    </lineage>
</organism>
<dbReference type="Pfam" id="PF04545">
    <property type="entry name" value="Sigma70_r4"/>
    <property type="match status" value="1"/>
</dbReference>
<name>A0A6L5JT68_RHOTE</name>
<evidence type="ECO:0000256" key="4">
    <source>
        <dbReference type="ARBA" id="ARBA00023125"/>
    </source>
</evidence>
<proteinExistence type="inferred from homology"/>
<dbReference type="InterPro" id="IPR036388">
    <property type="entry name" value="WH-like_DNA-bd_sf"/>
</dbReference>
<dbReference type="Gene3D" id="1.10.10.10">
    <property type="entry name" value="Winged helix-like DNA-binding domain superfamily/Winged helix DNA-binding domain"/>
    <property type="match status" value="2"/>
</dbReference>
<dbReference type="NCBIfam" id="TIGR02937">
    <property type="entry name" value="sigma70-ECF"/>
    <property type="match status" value="1"/>
</dbReference>
<feature type="region of interest" description="Sigma-70 factor domain-3" evidence="6">
    <location>
        <begin position="175"/>
        <end position="250"/>
    </location>
</feature>
<evidence type="ECO:0000256" key="3">
    <source>
        <dbReference type="ARBA" id="ARBA00023082"/>
    </source>
</evidence>
<feature type="DNA-binding region" description="H-T-H motif" evidence="6">
    <location>
        <begin position="289"/>
        <end position="308"/>
    </location>
</feature>
<dbReference type="GO" id="GO:0006352">
    <property type="term" value="P:DNA-templated transcription initiation"/>
    <property type="evidence" value="ECO:0007669"/>
    <property type="project" value="UniProtKB-UniRule"/>
</dbReference>
<dbReference type="AlphaFoldDB" id="A0A6L5JT68"/>
<dbReference type="InterPro" id="IPR009042">
    <property type="entry name" value="RNA_pol_sigma70_r1_2"/>
</dbReference>
<dbReference type="HAMAP" id="MF_00959">
    <property type="entry name" value="Sigma70_RpoS"/>
    <property type="match status" value="1"/>
</dbReference>
<dbReference type="NCBIfam" id="NF004207">
    <property type="entry name" value="PRK05657.1"/>
    <property type="match status" value="1"/>
</dbReference>
<evidence type="ECO:0000256" key="2">
    <source>
        <dbReference type="ARBA" id="ARBA00023015"/>
    </source>
</evidence>
<dbReference type="OrthoDB" id="9809557at2"/>
<keyword evidence="3 6" id="KW-0731">Sigma factor</keyword>
<dbReference type="PANTHER" id="PTHR30603:SF67">
    <property type="entry name" value="RNA POLYMERASE SIGMA FACTOR RPOS"/>
    <property type="match status" value="1"/>
</dbReference>
<dbReference type="GO" id="GO:0005737">
    <property type="term" value="C:cytoplasm"/>
    <property type="evidence" value="ECO:0007669"/>
    <property type="project" value="UniProtKB-SubCell"/>
</dbReference>
<dbReference type="FunFam" id="1.10.601.10:FF:000001">
    <property type="entry name" value="RNA polymerase sigma factor SigA"/>
    <property type="match status" value="1"/>
</dbReference>
<evidence type="ECO:0000256" key="6">
    <source>
        <dbReference type="HAMAP-Rule" id="MF_00959"/>
    </source>
</evidence>
<dbReference type="SUPFAM" id="SSF88946">
    <property type="entry name" value="Sigma2 domain of RNA polymerase sigma factors"/>
    <property type="match status" value="1"/>
</dbReference>